<protein>
    <submittedName>
        <fullName evidence="1">Uncharacterized protein</fullName>
    </submittedName>
</protein>
<proteinExistence type="predicted"/>
<sequence length="182" mass="20644">MKPVGYMLHKEEGLSGEPGLYYDYIVAGNGLFIRAQNPLIKATVCISPVEIRGLRPLEEKIELVHGKIPGRLYDLSKSTLMANSEMEQYLAITWEDGYRLTAPFQERSEASVKYHTLPSLIMDIHSHGYWEAFFSITDNKDEQGLCFYMVVGKLDTLLPEVELRLGAYGYFVPLGIEDVFDV</sequence>
<dbReference type="AlphaFoldDB" id="X1G5B1"/>
<comment type="caution">
    <text evidence="1">The sequence shown here is derived from an EMBL/GenBank/DDBJ whole genome shotgun (WGS) entry which is preliminary data.</text>
</comment>
<dbReference type="EMBL" id="BARU01020790">
    <property type="protein sequence ID" value="GAH53091.1"/>
    <property type="molecule type" value="Genomic_DNA"/>
</dbReference>
<evidence type="ECO:0000313" key="1">
    <source>
        <dbReference type="EMBL" id="GAH53091.1"/>
    </source>
</evidence>
<name>X1G5B1_9ZZZZ</name>
<accession>X1G5B1</accession>
<reference evidence="1" key="1">
    <citation type="journal article" date="2014" name="Front. Microbiol.">
        <title>High frequency of phylogenetically diverse reductive dehalogenase-homologous genes in deep subseafloor sedimentary metagenomes.</title>
        <authorList>
            <person name="Kawai M."/>
            <person name="Futagami T."/>
            <person name="Toyoda A."/>
            <person name="Takaki Y."/>
            <person name="Nishi S."/>
            <person name="Hori S."/>
            <person name="Arai W."/>
            <person name="Tsubouchi T."/>
            <person name="Morono Y."/>
            <person name="Uchiyama I."/>
            <person name="Ito T."/>
            <person name="Fujiyama A."/>
            <person name="Inagaki F."/>
            <person name="Takami H."/>
        </authorList>
    </citation>
    <scope>NUCLEOTIDE SEQUENCE</scope>
    <source>
        <strain evidence="1">Expedition CK06-06</strain>
    </source>
</reference>
<gene>
    <name evidence="1" type="ORF">S03H2_34096</name>
</gene>
<organism evidence="1">
    <name type="scientific">marine sediment metagenome</name>
    <dbReference type="NCBI Taxonomy" id="412755"/>
    <lineage>
        <taxon>unclassified sequences</taxon>
        <taxon>metagenomes</taxon>
        <taxon>ecological metagenomes</taxon>
    </lineage>
</organism>